<dbReference type="InterPro" id="IPR013321">
    <property type="entry name" value="Arc_rbn_hlx_hlx"/>
</dbReference>
<evidence type="ECO:0000313" key="2">
    <source>
        <dbReference type="EMBL" id="DAD72615.1"/>
    </source>
</evidence>
<sequence>MAKKQNDAQISVRVPSELRKNLETIAKNQGRSFSNLVIYILKSYVENN</sequence>
<feature type="domain" description="CopG-like ribbon-helix-helix" evidence="1">
    <location>
        <begin position="10"/>
        <end position="47"/>
    </location>
</feature>
<protein>
    <submittedName>
        <fullName evidence="2">CopG-like protein</fullName>
    </submittedName>
</protein>
<dbReference type="GO" id="GO:0006355">
    <property type="term" value="P:regulation of DNA-templated transcription"/>
    <property type="evidence" value="ECO:0007669"/>
    <property type="project" value="InterPro"/>
</dbReference>
<dbReference type="Gene3D" id="1.10.1220.10">
    <property type="entry name" value="Met repressor-like"/>
    <property type="match status" value="1"/>
</dbReference>
<dbReference type="InterPro" id="IPR010985">
    <property type="entry name" value="Ribbon_hlx_hlx"/>
</dbReference>
<evidence type="ECO:0000259" key="1">
    <source>
        <dbReference type="Pfam" id="PF07878"/>
    </source>
</evidence>
<dbReference type="Pfam" id="PF07878">
    <property type="entry name" value="RHH_5"/>
    <property type="match status" value="1"/>
</dbReference>
<reference evidence="2" key="1">
    <citation type="journal article" date="2021" name="Proc. Natl. Acad. Sci. U.S.A.">
        <title>A Catalog of Tens of Thousands of Viruses from Human Metagenomes Reveals Hidden Associations with Chronic Diseases.</title>
        <authorList>
            <person name="Tisza M.J."/>
            <person name="Buck C.B."/>
        </authorList>
    </citation>
    <scope>NUCLEOTIDE SEQUENCE</scope>
    <source>
        <strain evidence="2">Ct7EW56</strain>
    </source>
</reference>
<name>A0A8S5LRZ2_9CAUD</name>
<dbReference type="SUPFAM" id="SSF47598">
    <property type="entry name" value="Ribbon-helix-helix"/>
    <property type="match status" value="1"/>
</dbReference>
<proteinExistence type="predicted"/>
<organism evidence="2">
    <name type="scientific">Siphoviridae sp. ct7EW56</name>
    <dbReference type="NCBI Taxonomy" id="2827562"/>
    <lineage>
        <taxon>Viruses</taxon>
        <taxon>Duplodnaviria</taxon>
        <taxon>Heunggongvirae</taxon>
        <taxon>Uroviricota</taxon>
        <taxon>Caudoviricetes</taxon>
    </lineage>
</organism>
<dbReference type="InterPro" id="IPR012869">
    <property type="entry name" value="RHH_5"/>
</dbReference>
<dbReference type="EMBL" id="BK015904">
    <property type="protein sequence ID" value="DAD72615.1"/>
    <property type="molecule type" value="Genomic_DNA"/>
</dbReference>
<accession>A0A8S5LRZ2</accession>